<dbReference type="SUPFAM" id="SSF51735">
    <property type="entry name" value="NAD(P)-binding Rossmann-fold domains"/>
    <property type="match status" value="1"/>
</dbReference>
<comment type="similarity">
    <text evidence="1">Belongs to the short-chain dehydrogenases/reductases (SDR) family.</text>
</comment>
<dbReference type="OrthoDB" id="191139at2759"/>
<evidence type="ECO:0000256" key="2">
    <source>
        <dbReference type="ARBA" id="ARBA00022857"/>
    </source>
</evidence>
<evidence type="ECO:0000256" key="3">
    <source>
        <dbReference type="ARBA" id="ARBA00023002"/>
    </source>
</evidence>
<dbReference type="PANTHER" id="PTHR24320">
    <property type="entry name" value="RETINOL DEHYDROGENASE"/>
    <property type="match status" value="1"/>
</dbReference>
<dbReference type="InterPro" id="IPR036291">
    <property type="entry name" value="NAD(P)-bd_dom_sf"/>
</dbReference>
<organism evidence="4 5">
    <name type="scientific">Aspergillus puulaauensis</name>
    <dbReference type="NCBI Taxonomy" id="1220207"/>
    <lineage>
        <taxon>Eukaryota</taxon>
        <taxon>Fungi</taxon>
        <taxon>Dikarya</taxon>
        <taxon>Ascomycota</taxon>
        <taxon>Pezizomycotina</taxon>
        <taxon>Eurotiomycetes</taxon>
        <taxon>Eurotiomycetidae</taxon>
        <taxon>Eurotiales</taxon>
        <taxon>Aspergillaceae</taxon>
        <taxon>Aspergillus</taxon>
    </lineage>
</organism>
<dbReference type="Gene3D" id="3.40.50.720">
    <property type="entry name" value="NAD(P)-binding Rossmann-like Domain"/>
    <property type="match status" value="1"/>
</dbReference>
<dbReference type="KEGG" id="apuu:APUU_80960S"/>
<dbReference type="RefSeq" id="XP_041562843.1">
    <property type="nucleotide sequence ID" value="XM_041697298.1"/>
</dbReference>
<dbReference type="InterPro" id="IPR002347">
    <property type="entry name" value="SDR_fam"/>
</dbReference>
<protein>
    <recommendedName>
        <fullName evidence="6">Short-chain dehydrogenase</fullName>
    </recommendedName>
</protein>
<evidence type="ECO:0000256" key="1">
    <source>
        <dbReference type="ARBA" id="ARBA00006484"/>
    </source>
</evidence>
<name>A0A7R8ATY5_9EURO</name>
<evidence type="ECO:0000313" key="4">
    <source>
        <dbReference type="EMBL" id="BCS30657.1"/>
    </source>
</evidence>
<keyword evidence="2" id="KW-0521">NADP</keyword>
<reference evidence="4" key="2">
    <citation type="submission" date="2021-02" db="EMBL/GenBank/DDBJ databases">
        <title>Aspergillus puulaauensis MK2 genome sequence.</title>
        <authorList>
            <person name="Futagami T."/>
            <person name="Mori K."/>
            <person name="Kadooka C."/>
            <person name="Tanaka T."/>
        </authorList>
    </citation>
    <scope>NUCLEOTIDE SEQUENCE</scope>
    <source>
        <strain evidence="4">MK2</strain>
    </source>
</reference>
<dbReference type="Proteomes" id="UP000654913">
    <property type="component" value="Chromosome 8"/>
</dbReference>
<dbReference type="Pfam" id="PF00106">
    <property type="entry name" value="adh_short"/>
    <property type="match status" value="1"/>
</dbReference>
<dbReference type="PANTHER" id="PTHR24320:SF236">
    <property type="entry name" value="SHORT-CHAIN DEHYDROGENASE-RELATED"/>
    <property type="match status" value="1"/>
</dbReference>
<dbReference type="EMBL" id="AP024450">
    <property type="protein sequence ID" value="BCS30657.1"/>
    <property type="molecule type" value="Genomic_DNA"/>
</dbReference>
<reference evidence="4" key="1">
    <citation type="submission" date="2021-01" db="EMBL/GenBank/DDBJ databases">
        <authorList>
            <consortium name="Aspergillus puulaauensis MK2 genome sequencing consortium"/>
            <person name="Kazuki M."/>
            <person name="Futagami T."/>
        </authorList>
    </citation>
    <scope>NUCLEOTIDE SEQUENCE</scope>
    <source>
        <strain evidence="4">MK2</strain>
    </source>
</reference>
<gene>
    <name evidence="4" type="ORF">APUU_80960S</name>
</gene>
<keyword evidence="3" id="KW-0560">Oxidoreductase</keyword>
<dbReference type="PRINTS" id="PR00081">
    <property type="entry name" value="GDHRDH"/>
</dbReference>
<sequence length="366" mass="40661">MIIPITPTGISDPKNASIADLGIPAYGCGRKNRRPYKTRIPHEFKERGHLPASTFIMPFSNPKFPLTEENLPDQSGKVFIVTGATSGYGLLLSTFLYQRNATVYLAARNSKRIDEVIADLKERFPNSTGQLEALSLNLSDLTTIKTSADEFLSKESKLHALWNNAGVMFPPEGSQSTQGYELQLGTNNVGPHLFTKLLYPTLARTAKESPPNSVRVVWVASDAVSWAPKPAIDFSNLDYHQNESARNKYGRSKAGTVLQAVELARRSQEDGIVSIALDPGIAMTNLQKDMNRFLAAAVRLVANKPEVGAYTQLFAGLHPDVTTEVAKKEWICHPGKIACPRRDLFTDTELSRKFWEWNEEQIKPYL</sequence>
<accession>A0A7R8ATY5</accession>
<dbReference type="AlphaFoldDB" id="A0A7R8ATY5"/>
<dbReference type="GeneID" id="64980654"/>
<evidence type="ECO:0000313" key="5">
    <source>
        <dbReference type="Proteomes" id="UP000654913"/>
    </source>
</evidence>
<proteinExistence type="inferred from homology"/>
<keyword evidence="5" id="KW-1185">Reference proteome</keyword>
<dbReference type="GO" id="GO:0016491">
    <property type="term" value="F:oxidoreductase activity"/>
    <property type="evidence" value="ECO:0007669"/>
    <property type="project" value="UniProtKB-KW"/>
</dbReference>
<evidence type="ECO:0008006" key="6">
    <source>
        <dbReference type="Google" id="ProtNLM"/>
    </source>
</evidence>